<dbReference type="SUPFAM" id="SSF49354">
    <property type="entry name" value="PapD-like"/>
    <property type="match status" value="1"/>
</dbReference>
<name>A0A8R1I2H0_CAEJA</name>
<dbReference type="InterPro" id="IPR013783">
    <property type="entry name" value="Ig-like_fold"/>
</dbReference>
<dbReference type="PANTHER" id="PTHR21513:SF19">
    <property type="entry name" value="MAJOR SPERM PROTEIN"/>
    <property type="match status" value="1"/>
</dbReference>
<proteinExistence type="predicted"/>
<comment type="function">
    <text evidence="1">Central component in molecular interactions underlying sperm crawling. Forms an extensive filament system that extends from sperm villipoda, along the leading edge of the pseudopod.</text>
</comment>
<dbReference type="PROSITE" id="PS50202">
    <property type="entry name" value="MSP"/>
    <property type="match status" value="1"/>
</dbReference>
<dbReference type="Gene3D" id="2.60.40.10">
    <property type="entry name" value="Immunoglobulins"/>
    <property type="match status" value="1"/>
</dbReference>
<evidence type="ECO:0000313" key="4">
    <source>
        <dbReference type="Proteomes" id="UP000005237"/>
    </source>
</evidence>
<keyword evidence="1" id="KW-0963">Cytoplasm</keyword>
<dbReference type="InterPro" id="IPR000535">
    <property type="entry name" value="MSP_dom"/>
</dbReference>
<evidence type="ECO:0000259" key="2">
    <source>
        <dbReference type="PROSITE" id="PS50202"/>
    </source>
</evidence>
<dbReference type="AlphaFoldDB" id="A0A8R1I2H0"/>
<keyword evidence="1" id="KW-0206">Cytoskeleton</keyword>
<keyword evidence="4" id="KW-1185">Reference proteome</keyword>
<evidence type="ECO:0000256" key="1">
    <source>
        <dbReference type="RuleBase" id="RU003425"/>
    </source>
</evidence>
<dbReference type="Proteomes" id="UP000005237">
    <property type="component" value="Unassembled WGS sequence"/>
</dbReference>
<sequence length="182" mass="20670">MTENKRNVDICDKTTKTEKTQDERCKKLPTAGEDQPILAKVIRNRPEEPEFKLDVLPPVSLKFKYCKGQEVSLQAYDVITIKNTTKEKHAFKIKSSSNDVYESKPSIGFIEPDETVYVRVMYKGPRMPPERFHVAAFHTAAGDAKTVKEAFTKKTDGVKHFYCLHEVDGNLAEDGEDKSTVQ</sequence>
<reference evidence="4" key="1">
    <citation type="submission" date="2010-08" db="EMBL/GenBank/DDBJ databases">
        <authorList>
            <consortium name="Caenorhabditis japonica Sequencing Consortium"/>
            <person name="Wilson R.K."/>
        </authorList>
    </citation>
    <scope>NUCLEOTIDE SEQUENCE [LARGE SCALE GENOMIC DNA]</scope>
    <source>
        <strain evidence="4">DF5081</strain>
    </source>
</reference>
<dbReference type="Pfam" id="PF00635">
    <property type="entry name" value="Motile_Sperm"/>
    <property type="match status" value="1"/>
</dbReference>
<protein>
    <recommendedName>
        <fullName evidence="1">Major sperm protein</fullName>
    </recommendedName>
</protein>
<evidence type="ECO:0000313" key="3">
    <source>
        <dbReference type="EnsemblMetazoa" id="CJA12667.1"/>
    </source>
</evidence>
<dbReference type="PANTHER" id="PTHR21513">
    <property type="entry name" value="MAJOR SPERM PROTEIN"/>
    <property type="match status" value="1"/>
</dbReference>
<dbReference type="EnsemblMetazoa" id="CJA12667.1">
    <property type="protein sequence ID" value="CJA12667.1"/>
    <property type="gene ID" value="WBGene00131871"/>
</dbReference>
<organism evidence="3 4">
    <name type="scientific">Caenorhabditis japonica</name>
    <dbReference type="NCBI Taxonomy" id="281687"/>
    <lineage>
        <taxon>Eukaryota</taxon>
        <taxon>Metazoa</taxon>
        <taxon>Ecdysozoa</taxon>
        <taxon>Nematoda</taxon>
        <taxon>Chromadorea</taxon>
        <taxon>Rhabditida</taxon>
        <taxon>Rhabditina</taxon>
        <taxon>Rhabditomorpha</taxon>
        <taxon>Rhabditoidea</taxon>
        <taxon>Rhabditidae</taxon>
        <taxon>Peloderinae</taxon>
        <taxon>Caenorhabditis</taxon>
    </lineage>
</organism>
<accession>A0A8R1I2H0</accession>
<dbReference type="OMA" id="HYYCNHQ"/>
<reference evidence="3" key="2">
    <citation type="submission" date="2022-06" db="UniProtKB">
        <authorList>
            <consortium name="EnsemblMetazoa"/>
        </authorList>
    </citation>
    <scope>IDENTIFICATION</scope>
    <source>
        <strain evidence="3">DF5081</strain>
    </source>
</reference>
<feature type="domain" description="MSP" evidence="2">
    <location>
        <begin position="52"/>
        <end position="182"/>
    </location>
</feature>
<dbReference type="InterPro" id="IPR008962">
    <property type="entry name" value="PapD-like_sf"/>
</dbReference>